<dbReference type="InterPro" id="IPR012944">
    <property type="entry name" value="SusD_RagB_dom"/>
</dbReference>
<evidence type="ECO:0000313" key="9">
    <source>
        <dbReference type="Proteomes" id="UP000829517"/>
    </source>
</evidence>
<evidence type="ECO:0000256" key="5">
    <source>
        <dbReference type="ARBA" id="ARBA00023237"/>
    </source>
</evidence>
<evidence type="ECO:0000259" key="7">
    <source>
        <dbReference type="Pfam" id="PF14322"/>
    </source>
</evidence>
<feature type="domain" description="SusD-like N-terminal" evidence="7">
    <location>
        <begin position="26"/>
        <end position="226"/>
    </location>
</feature>
<comment type="caution">
    <text evidence="8">The sequence shown here is derived from an EMBL/GenBank/DDBJ whole genome shotgun (WGS) entry which is preliminary data.</text>
</comment>
<evidence type="ECO:0000256" key="4">
    <source>
        <dbReference type="ARBA" id="ARBA00023136"/>
    </source>
</evidence>
<evidence type="ECO:0000259" key="6">
    <source>
        <dbReference type="Pfam" id="PF07980"/>
    </source>
</evidence>
<gene>
    <name evidence="8" type="ORF">JM658_15575</name>
</gene>
<keyword evidence="5" id="KW-0998">Cell outer membrane</keyword>
<dbReference type="PROSITE" id="PS51257">
    <property type="entry name" value="PROKAR_LIPOPROTEIN"/>
    <property type="match status" value="1"/>
</dbReference>
<evidence type="ECO:0000256" key="2">
    <source>
        <dbReference type="ARBA" id="ARBA00006275"/>
    </source>
</evidence>
<dbReference type="RefSeq" id="WP_236960455.1">
    <property type="nucleotide sequence ID" value="NZ_JAETXX010000014.1"/>
</dbReference>
<dbReference type="InterPro" id="IPR011990">
    <property type="entry name" value="TPR-like_helical_dom_sf"/>
</dbReference>
<proteinExistence type="inferred from homology"/>
<dbReference type="EMBL" id="JAETXX010000014">
    <property type="protein sequence ID" value="MCF8716250.1"/>
    <property type="molecule type" value="Genomic_DNA"/>
</dbReference>
<organism evidence="8 9">
    <name type="scientific">Joostella atrarenae</name>
    <dbReference type="NCBI Taxonomy" id="679257"/>
    <lineage>
        <taxon>Bacteria</taxon>
        <taxon>Pseudomonadati</taxon>
        <taxon>Bacteroidota</taxon>
        <taxon>Flavobacteriia</taxon>
        <taxon>Flavobacteriales</taxon>
        <taxon>Flavobacteriaceae</taxon>
        <taxon>Joostella</taxon>
    </lineage>
</organism>
<dbReference type="Gene3D" id="1.25.40.390">
    <property type="match status" value="1"/>
</dbReference>
<keyword evidence="9" id="KW-1185">Reference proteome</keyword>
<dbReference type="InterPro" id="IPR033985">
    <property type="entry name" value="SusD-like_N"/>
</dbReference>
<sequence length="576" mass="65297">MKIYRKHITALSIITLLTFSSCDEDKFLELENPNAITTDTFWETEKQFNSGLTAAYGALQFQNVSGGELQYEMAMGDIAGTESWYRPSAFRNLTFTDATYYVTNKWNELYIGVFRANQVIQYIQDADDSKFTGNSKVEIEAQAKFLRAFYYFQIANTYNGAIIHTKVAETDEELNQPFSSIEEVNNQVIIPDLEFARNNLPLEWSAEDEGRATWGAATSLLAKNYLYSKNWSQAASLFKEVIDSNIYALTPDIMDNFTDLNEFNSESIFEVAYSDELRPGVPGAAVDDTPSETGAEASTMANAFGQLNFGGYNTLIPTYYLHELFVNDEIDPTNSVNDGNTFSKRMNSSIVPINGDGLYYGLEIGEKGGWAFGQSAYIKKFTNWYDLKSEDTNSRSGINFRHIRLADVYLMYAEAIINASGDYNTAITYIDMVRSRAGVKTLQQYMDENGGKFPQLHISVQVNGSQPLVVANADNVMTHIQRVERPLELCYEGHRWKDLVRWGIVNEVFQKLRADEVWRGNHLEELEISEDGVAPLFIKERIRPDFFLAADNYTPEAHNYLPIPSQELQTNDQINN</sequence>
<dbReference type="Pfam" id="PF14322">
    <property type="entry name" value="SusD-like_3"/>
    <property type="match status" value="1"/>
</dbReference>
<accession>A0ABS9J772</accession>
<dbReference type="Proteomes" id="UP000829517">
    <property type="component" value="Unassembled WGS sequence"/>
</dbReference>
<feature type="domain" description="RagB/SusD" evidence="6">
    <location>
        <begin position="376"/>
        <end position="575"/>
    </location>
</feature>
<comment type="similarity">
    <text evidence="2">Belongs to the SusD family.</text>
</comment>
<reference evidence="8 9" key="1">
    <citation type="submission" date="2021-01" db="EMBL/GenBank/DDBJ databases">
        <title>Genome sequencing of Joostella atrarenae M1-2 (= KCTC 23194).</title>
        <authorList>
            <person name="Zakaria M.R."/>
            <person name="Lam M.Q."/>
            <person name="Chong C.S."/>
        </authorList>
    </citation>
    <scope>NUCLEOTIDE SEQUENCE [LARGE SCALE GENOMIC DNA]</scope>
    <source>
        <strain evidence="8 9">M1-2</strain>
    </source>
</reference>
<evidence type="ECO:0000313" key="8">
    <source>
        <dbReference type="EMBL" id="MCF8716250.1"/>
    </source>
</evidence>
<keyword evidence="3" id="KW-0732">Signal</keyword>
<evidence type="ECO:0000256" key="1">
    <source>
        <dbReference type="ARBA" id="ARBA00004442"/>
    </source>
</evidence>
<dbReference type="Pfam" id="PF07980">
    <property type="entry name" value="SusD_RagB"/>
    <property type="match status" value="1"/>
</dbReference>
<keyword evidence="4" id="KW-0472">Membrane</keyword>
<evidence type="ECO:0000256" key="3">
    <source>
        <dbReference type="ARBA" id="ARBA00022729"/>
    </source>
</evidence>
<protein>
    <submittedName>
        <fullName evidence="8">RagB/SusD family nutrient uptake outer membrane protein</fullName>
    </submittedName>
</protein>
<name>A0ABS9J772_9FLAO</name>
<comment type="subcellular location">
    <subcellularLocation>
        <location evidence="1">Cell outer membrane</location>
    </subcellularLocation>
</comment>
<dbReference type="SUPFAM" id="SSF48452">
    <property type="entry name" value="TPR-like"/>
    <property type="match status" value="1"/>
</dbReference>